<sequence length="52" mass="5685">MWVSIMPNSFGDPVVVLQKNLQQPAAVKDRCSISTLHSSSASVEIGFARFPH</sequence>
<dbReference type="Proteomes" id="UP000008177">
    <property type="component" value="Unplaced contigs"/>
</dbReference>
<evidence type="ECO:0000313" key="2">
    <source>
        <dbReference type="Proteomes" id="UP000008177"/>
    </source>
</evidence>
<reference evidence="2" key="1">
    <citation type="journal article" date="2011" name="PLoS Genet.">
        <title>Genomic analysis of the necrotrophic fungal pathogens Sclerotinia sclerotiorum and Botrytis cinerea.</title>
        <authorList>
            <person name="Amselem J."/>
            <person name="Cuomo C.A."/>
            <person name="van Kan J.A."/>
            <person name="Viaud M."/>
            <person name="Benito E.P."/>
            <person name="Couloux A."/>
            <person name="Coutinho P.M."/>
            <person name="de Vries R.P."/>
            <person name="Dyer P.S."/>
            <person name="Fillinger S."/>
            <person name="Fournier E."/>
            <person name="Gout L."/>
            <person name="Hahn M."/>
            <person name="Kohn L."/>
            <person name="Lapalu N."/>
            <person name="Plummer K.M."/>
            <person name="Pradier J.M."/>
            <person name="Quevillon E."/>
            <person name="Sharon A."/>
            <person name="Simon A."/>
            <person name="ten Have A."/>
            <person name="Tudzynski B."/>
            <person name="Tudzynski P."/>
            <person name="Wincker P."/>
            <person name="Andrew M."/>
            <person name="Anthouard V."/>
            <person name="Beever R.E."/>
            <person name="Beffa R."/>
            <person name="Benoit I."/>
            <person name="Bouzid O."/>
            <person name="Brault B."/>
            <person name="Chen Z."/>
            <person name="Choquer M."/>
            <person name="Collemare J."/>
            <person name="Cotton P."/>
            <person name="Danchin E.G."/>
            <person name="Da Silva C."/>
            <person name="Gautier A."/>
            <person name="Giraud C."/>
            <person name="Giraud T."/>
            <person name="Gonzalez C."/>
            <person name="Grossetete S."/>
            <person name="Guldener U."/>
            <person name="Henrissat B."/>
            <person name="Howlett B.J."/>
            <person name="Kodira C."/>
            <person name="Kretschmer M."/>
            <person name="Lappartient A."/>
            <person name="Leroch M."/>
            <person name="Levis C."/>
            <person name="Mauceli E."/>
            <person name="Neuveglise C."/>
            <person name="Oeser B."/>
            <person name="Pearson M."/>
            <person name="Poulain J."/>
            <person name="Poussereau N."/>
            <person name="Quesneville H."/>
            <person name="Rascle C."/>
            <person name="Schumacher J."/>
            <person name="Segurens B."/>
            <person name="Sexton A."/>
            <person name="Silva E."/>
            <person name="Sirven C."/>
            <person name="Soanes D.M."/>
            <person name="Talbot N.J."/>
            <person name="Templeton M."/>
            <person name="Yandava C."/>
            <person name="Yarden O."/>
            <person name="Zeng Q."/>
            <person name="Rollins J.A."/>
            <person name="Lebrun M.H."/>
            <person name="Dickman M."/>
        </authorList>
    </citation>
    <scope>NUCLEOTIDE SEQUENCE [LARGE SCALE GENOMIC DNA]</scope>
    <source>
        <strain evidence="2">T4</strain>
    </source>
</reference>
<protein>
    <submittedName>
        <fullName evidence="1">Uncharacterized protein</fullName>
    </submittedName>
</protein>
<dbReference type="InParanoid" id="G2Y3W6"/>
<proteinExistence type="predicted"/>
<dbReference type="HOGENOM" id="CLU_3086959_0_0_1"/>
<name>G2Y3W6_BOTF4</name>
<gene>
    <name evidence="1" type="ORF">BofuT4_uP005150.1</name>
</gene>
<evidence type="ECO:0000313" key="1">
    <source>
        <dbReference type="EMBL" id="CCD47356.1"/>
    </source>
</evidence>
<organism evidence="1 2">
    <name type="scientific">Botryotinia fuckeliana (strain T4)</name>
    <name type="common">Noble rot fungus</name>
    <name type="synonym">Botrytis cinerea</name>
    <dbReference type="NCBI Taxonomy" id="999810"/>
    <lineage>
        <taxon>Eukaryota</taxon>
        <taxon>Fungi</taxon>
        <taxon>Dikarya</taxon>
        <taxon>Ascomycota</taxon>
        <taxon>Pezizomycotina</taxon>
        <taxon>Leotiomycetes</taxon>
        <taxon>Helotiales</taxon>
        <taxon>Sclerotiniaceae</taxon>
        <taxon>Botrytis</taxon>
    </lineage>
</organism>
<accession>G2Y3W6</accession>
<dbReference type="EMBL" id="FQ790286">
    <property type="protein sequence ID" value="CCD47356.1"/>
    <property type="molecule type" value="Genomic_DNA"/>
</dbReference>
<dbReference type="AlphaFoldDB" id="G2Y3W6"/>